<sequence>MTSRRSLSPKTLVKEGLGAGYKRMSAIHTKPIQHTLLIKAVSRFVTIGNVRPKAYLGKRTSSEKPPHPHLSLRYPFPNLQTYPLTLKSDCGMPRGGRCDGYDQTLYWPSRQYRHCQQAGRVLGSLQVVSGYLLVLQLSCTEIVAVVLNILQVAF</sequence>
<keyword evidence="2" id="KW-1185">Reference proteome</keyword>
<dbReference type="InParanoid" id="A0A409Y1E7"/>
<evidence type="ECO:0000313" key="1">
    <source>
        <dbReference type="EMBL" id="PPQ96773.1"/>
    </source>
</evidence>
<dbReference type="EMBL" id="NHYE01001328">
    <property type="protein sequence ID" value="PPQ96773.1"/>
    <property type="molecule type" value="Genomic_DNA"/>
</dbReference>
<proteinExistence type="predicted"/>
<accession>A0A409Y1E7</accession>
<protein>
    <submittedName>
        <fullName evidence="1">Uncharacterized protein</fullName>
    </submittedName>
</protein>
<name>A0A409Y1E7_9AGAR</name>
<gene>
    <name evidence="1" type="ORF">CVT26_006272</name>
</gene>
<evidence type="ECO:0000313" key="2">
    <source>
        <dbReference type="Proteomes" id="UP000284706"/>
    </source>
</evidence>
<comment type="caution">
    <text evidence="1">The sequence shown here is derived from an EMBL/GenBank/DDBJ whole genome shotgun (WGS) entry which is preliminary data.</text>
</comment>
<dbReference type="Proteomes" id="UP000284706">
    <property type="component" value="Unassembled WGS sequence"/>
</dbReference>
<dbReference type="AlphaFoldDB" id="A0A409Y1E7"/>
<reference evidence="1 2" key="1">
    <citation type="journal article" date="2018" name="Evol. Lett.">
        <title>Horizontal gene cluster transfer increased hallucinogenic mushroom diversity.</title>
        <authorList>
            <person name="Reynolds H.T."/>
            <person name="Vijayakumar V."/>
            <person name="Gluck-Thaler E."/>
            <person name="Korotkin H.B."/>
            <person name="Matheny P.B."/>
            <person name="Slot J.C."/>
        </authorList>
    </citation>
    <scope>NUCLEOTIDE SEQUENCE [LARGE SCALE GENOMIC DNA]</scope>
    <source>
        <strain evidence="1 2">SRW20</strain>
    </source>
</reference>
<organism evidence="1 2">
    <name type="scientific">Gymnopilus dilepis</name>
    <dbReference type="NCBI Taxonomy" id="231916"/>
    <lineage>
        <taxon>Eukaryota</taxon>
        <taxon>Fungi</taxon>
        <taxon>Dikarya</taxon>
        <taxon>Basidiomycota</taxon>
        <taxon>Agaricomycotina</taxon>
        <taxon>Agaricomycetes</taxon>
        <taxon>Agaricomycetidae</taxon>
        <taxon>Agaricales</taxon>
        <taxon>Agaricineae</taxon>
        <taxon>Hymenogastraceae</taxon>
        <taxon>Gymnopilus</taxon>
    </lineage>
</organism>